<gene>
    <name evidence="2" type="ORF">SAMN06296036_118136</name>
</gene>
<evidence type="ECO:0008006" key="4">
    <source>
        <dbReference type="Google" id="ProtNLM"/>
    </source>
</evidence>
<dbReference type="AlphaFoldDB" id="A0A1Y6CKV6"/>
<protein>
    <recommendedName>
        <fullName evidence="4">Lipoprotein</fullName>
    </recommendedName>
</protein>
<evidence type="ECO:0000313" key="3">
    <source>
        <dbReference type="Proteomes" id="UP000192907"/>
    </source>
</evidence>
<reference evidence="3" key="1">
    <citation type="submission" date="2017-04" db="EMBL/GenBank/DDBJ databases">
        <authorList>
            <person name="Varghese N."/>
            <person name="Submissions S."/>
        </authorList>
    </citation>
    <scope>NUCLEOTIDE SEQUENCE [LARGE SCALE GENOMIC DNA]</scope>
    <source>
        <strain evidence="3">RKEM611</strain>
    </source>
</reference>
<evidence type="ECO:0000313" key="2">
    <source>
        <dbReference type="EMBL" id="SMF57357.1"/>
    </source>
</evidence>
<feature type="region of interest" description="Disordered" evidence="1">
    <location>
        <begin position="243"/>
        <end position="264"/>
    </location>
</feature>
<keyword evidence="3" id="KW-1185">Reference proteome</keyword>
<feature type="compositionally biased region" description="Polar residues" evidence="1">
    <location>
        <begin position="243"/>
        <end position="253"/>
    </location>
</feature>
<accession>A0A1Y6CKV6</accession>
<proteinExistence type="predicted"/>
<dbReference type="PROSITE" id="PS51257">
    <property type="entry name" value="PROKAR_LIPOPROTEIN"/>
    <property type="match status" value="1"/>
</dbReference>
<evidence type="ECO:0000256" key="1">
    <source>
        <dbReference type="SAM" id="MobiDB-lite"/>
    </source>
</evidence>
<dbReference type="RefSeq" id="WP_132322228.1">
    <property type="nucleotide sequence ID" value="NZ_FWZT01000018.1"/>
</dbReference>
<dbReference type="Proteomes" id="UP000192907">
    <property type="component" value="Unassembled WGS sequence"/>
</dbReference>
<name>A0A1Y6CKV6_9BACT</name>
<dbReference type="EMBL" id="FWZT01000018">
    <property type="protein sequence ID" value="SMF57357.1"/>
    <property type="molecule type" value="Genomic_DNA"/>
</dbReference>
<dbReference type="OrthoDB" id="6864769at2"/>
<organism evidence="2 3">
    <name type="scientific">Pseudobacteriovorax antillogorgiicola</name>
    <dbReference type="NCBI Taxonomy" id="1513793"/>
    <lineage>
        <taxon>Bacteria</taxon>
        <taxon>Pseudomonadati</taxon>
        <taxon>Bdellovibrionota</taxon>
        <taxon>Oligoflexia</taxon>
        <taxon>Oligoflexales</taxon>
        <taxon>Pseudobacteriovoracaceae</taxon>
        <taxon>Pseudobacteriovorax</taxon>
    </lineage>
</organism>
<sequence length="264" mass="30184">MGKSVSKLVAKLLSLLSITFFLGGCALHHIPIEESFRSSKNPKVGLVVKNYPRANLYFNDGREIEKDVVSASMNQSLVERIEKTKLKPLFQNEFEKQFIDVIYNRFGHATYLMPEFIEKLKPFSNDNSDELRLDFAKTDYRKLKKKGIDYLLVLEIMQVGLQRPYYGQAPIAAPSGYAKIRIDVISIKTNKVVWRETRRSEALIDGEWDLPPNFDSAVTAVEASFRRAMIKILFTMKEQLDKNPTTVQTSNRPVNPDIDLSSES</sequence>